<dbReference type="AlphaFoldDB" id="A0A1Q9DNX4"/>
<feature type="region of interest" description="Disordered" evidence="1">
    <location>
        <begin position="1"/>
        <end position="32"/>
    </location>
</feature>
<evidence type="ECO:0000313" key="3">
    <source>
        <dbReference type="Proteomes" id="UP000186817"/>
    </source>
</evidence>
<comment type="caution">
    <text evidence="2">The sequence shown here is derived from an EMBL/GenBank/DDBJ whole genome shotgun (WGS) entry which is preliminary data.</text>
</comment>
<feature type="region of interest" description="Disordered" evidence="1">
    <location>
        <begin position="283"/>
        <end position="346"/>
    </location>
</feature>
<protein>
    <submittedName>
        <fullName evidence="2">Uncharacterized protein</fullName>
    </submittedName>
</protein>
<feature type="compositionally biased region" description="Acidic residues" evidence="1">
    <location>
        <begin position="337"/>
        <end position="346"/>
    </location>
</feature>
<organism evidence="2 3">
    <name type="scientific">Symbiodinium microadriaticum</name>
    <name type="common">Dinoflagellate</name>
    <name type="synonym">Zooxanthella microadriatica</name>
    <dbReference type="NCBI Taxonomy" id="2951"/>
    <lineage>
        <taxon>Eukaryota</taxon>
        <taxon>Sar</taxon>
        <taxon>Alveolata</taxon>
        <taxon>Dinophyceae</taxon>
        <taxon>Suessiales</taxon>
        <taxon>Symbiodiniaceae</taxon>
        <taxon>Symbiodinium</taxon>
    </lineage>
</organism>
<gene>
    <name evidence="2" type="ORF">AK812_SmicGene20870</name>
</gene>
<feature type="region of interest" description="Disordered" evidence="1">
    <location>
        <begin position="52"/>
        <end position="164"/>
    </location>
</feature>
<proteinExistence type="predicted"/>
<reference evidence="2 3" key="1">
    <citation type="submission" date="2016-02" db="EMBL/GenBank/DDBJ databases">
        <title>Genome analysis of coral dinoflagellate symbionts highlights evolutionary adaptations to a symbiotic lifestyle.</title>
        <authorList>
            <person name="Aranda M."/>
            <person name="Li Y."/>
            <person name="Liew Y.J."/>
            <person name="Baumgarten S."/>
            <person name="Simakov O."/>
            <person name="Wilson M."/>
            <person name="Piel J."/>
            <person name="Ashoor H."/>
            <person name="Bougouffa S."/>
            <person name="Bajic V.B."/>
            <person name="Ryu T."/>
            <person name="Ravasi T."/>
            <person name="Bayer T."/>
            <person name="Micklem G."/>
            <person name="Kim H."/>
            <person name="Bhak J."/>
            <person name="Lajeunesse T.C."/>
            <person name="Voolstra C.R."/>
        </authorList>
    </citation>
    <scope>NUCLEOTIDE SEQUENCE [LARGE SCALE GENOMIC DNA]</scope>
    <source>
        <strain evidence="2 3">CCMP2467</strain>
    </source>
</reference>
<sequence>MCVACPPQMQQQTDAPGSSEPQKKSSQAAKRWKKALISDKVDNVVQEWKISSVEKQEAAASHKQSRSSRVSASDGRAEQRNSHVLLNPSQVRVRAREGRCPPALSVLAEKERGRTTTLDGGHHPVEVRDLPGGDGPRSRPVQGDPQQEAPPRTGGDAATFRPPSRPLAEMTQFETCAGRILLFEPKRLDAGIGRVIEKDHATGRYLDLSTGKPLSKKDATSFEAYHARRLRRSRLGDKVDRYIRLVDKYVPKVSEEARIYIARFPHKVGEVLGQVRKIRKKIRKNRRKQQHQAVLQPASSSITTPGGAAAQTVPGEEPAGELETKEHRDILGHDDGEQPNDDTPPD</sequence>
<accession>A0A1Q9DNX4</accession>
<name>A0A1Q9DNX4_SYMMI</name>
<dbReference type="EMBL" id="LSRX01000453">
    <property type="protein sequence ID" value="OLP96868.1"/>
    <property type="molecule type" value="Genomic_DNA"/>
</dbReference>
<feature type="compositionally biased region" description="Polar residues" evidence="1">
    <location>
        <begin position="8"/>
        <end position="28"/>
    </location>
</feature>
<feature type="compositionally biased region" description="Basic and acidic residues" evidence="1">
    <location>
        <begin position="322"/>
        <end position="336"/>
    </location>
</feature>
<feature type="compositionally biased region" description="Basic and acidic residues" evidence="1">
    <location>
        <begin position="108"/>
        <end position="131"/>
    </location>
</feature>
<dbReference type="OrthoDB" id="441732at2759"/>
<keyword evidence="3" id="KW-1185">Reference proteome</keyword>
<evidence type="ECO:0000256" key="1">
    <source>
        <dbReference type="SAM" id="MobiDB-lite"/>
    </source>
</evidence>
<dbReference type="Proteomes" id="UP000186817">
    <property type="component" value="Unassembled WGS sequence"/>
</dbReference>
<evidence type="ECO:0000313" key="2">
    <source>
        <dbReference type="EMBL" id="OLP96868.1"/>
    </source>
</evidence>
<feature type="compositionally biased region" description="Polar residues" evidence="1">
    <location>
        <begin position="291"/>
        <end position="304"/>
    </location>
</feature>